<name>A0A2T8F7Z4_9ACTN</name>
<dbReference type="InterPro" id="IPR029058">
    <property type="entry name" value="AB_hydrolase_fold"/>
</dbReference>
<dbReference type="InterPro" id="IPR000639">
    <property type="entry name" value="Epox_hydrolase-like"/>
</dbReference>
<dbReference type="PANTHER" id="PTHR43798">
    <property type="entry name" value="MONOACYLGLYCEROL LIPASE"/>
    <property type="match status" value="1"/>
</dbReference>
<dbReference type="Pfam" id="PF00561">
    <property type="entry name" value="Abhydrolase_1"/>
    <property type="match status" value="1"/>
</dbReference>
<dbReference type="Proteomes" id="UP000246018">
    <property type="component" value="Unassembled WGS sequence"/>
</dbReference>
<evidence type="ECO:0000313" key="3">
    <source>
        <dbReference type="EMBL" id="PVG81841.1"/>
    </source>
</evidence>
<dbReference type="PANTHER" id="PTHR43798:SF33">
    <property type="entry name" value="HYDROLASE, PUTATIVE (AFU_ORTHOLOGUE AFUA_2G14860)-RELATED"/>
    <property type="match status" value="1"/>
</dbReference>
<dbReference type="PRINTS" id="PR00412">
    <property type="entry name" value="EPOXHYDRLASE"/>
</dbReference>
<dbReference type="AlphaFoldDB" id="A0A2T8F7Z4"/>
<dbReference type="InterPro" id="IPR000073">
    <property type="entry name" value="AB_hydrolase_1"/>
</dbReference>
<organism evidence="3 4">
    <name type="scientific">Nocardioides gansuensis</name>
    <dbReference type="NCBI Taxonomy" id="2138300"/>
    <lineage>
        <taxon>Bacteria</taxon>
        <taxon>Bacillati</taxon>
        <taxon>Actinomycetota</taxon>
        <taxon>Actinomycetes</taxon>
        <taxon>Propionibacteriales</taxon>
        <taxon>Nocardioidaceae</taxon>
        <taxon>Nocardioides</taxon>
    </lineage>
</organism>
<dbReference type="SUPFAM" id="SSF53474">
    <property type="entry name" value="alpha/beta-Hydrolases"/>
    <property type="match status" value="1"/>
</dbReference>
<dbReference type="Gene3D" id="3.40.50.1820">
    <property type="entry name" value="alpha/beta hydrolase"/>
    <property type="match status" value="1"/>
</dbReference>
<evidence type="ECO:0000259" key="2">
    <source>
        <dbReference type="Pfam" id="PF00561"/>
    </source>
</evidence>
<proteinExistence type="predicted"/>
<sequence>MSEVEFVTIHGHRRAFVRKGSGPVLLLLHGLACDHTTWSPVIDRLAKHYTVIAPDLLGHGLSDKPRADYTLGGYANGMRDLLTLLGIDRVTVVGHSFGGGIAMQFAYQFPERTERMLLVAPGGLGPEVTMLIKLIQAPGWEPVMRLLTQPGLRHASTTALRVLSTVETAHTRDLDEIADILESWKDPRTRFAIRHLVRAAIDWKGQIVTMSDRAYLTETVPVAVVWGRDDQVLPVHQLESVAVLAPRAATYVFELAGHFPHKDHPERFVEVVHDFVRTTQPSKYSRARMRQLLQRGSLTPVRQAEGGEAPVEPVRALA</sequence>
<evidence type="ECO:0000256" key="1">
    <source>
        <dbReference type="SAM" id="MobiDB-lite"/>
    </source>
</evidence>
<dbReference type="OrthoDB" id="27092at2"/>
<reference evidence="3 4" key="1">
    <citation type="submission" date="2018-04" db="EMBL/GenBank/DDBJ databases">
        <title>Genome of Nocardioides gansuensis WSJ-1.</title>
        <authorList>
            <person name="Wu S."/>
            <person name="Wang G."/>
        </authorList>
    </citation>
    <scope>NUCLEOTIDE SEQUENCE [LARGE SCALE GENOMIC DNA]</scope>
    <source>
        <strain evidence="3 4">WSJ-1</strain>
    </source>
</reference>
<dbReference type="GO" id="GO:0016020">
    <property type="term" value="C:membrane"/>
    <property type="evidence" value="ECO:0007669"/>
    <property type="project" value="TreeGrafter"/>
</dbReference>
<keyword evidence="4" id="KW-1185">Reference proteome</keyword>
<dbReference type="EMBL" id="QDGZ01000006">
    <property type="protein sequence ID" value="PVG81841.1"/>
    <property type="molecule type" value="Genomic_DNA"/>
</dbReference>
<evidence type="ECO:0000313" key="4">
    <source>
        <dbReference type="Proteomes" id="UP000246018"/>
    </source>
</evidence>
<dbReference type="RefSeq" id="WP_116572909.1">
    <property type="nucleotide sequence ID" value="NZ_QDGZ01000006.1"/>
</dbReference>
<dbReference type="PRINTS" id="PR00111">
    <property type="entry name" value="ABHYDROLASE"/>
</dbReference>
<accession>A0A2T8F7Z4</accession>
<protein>
    <recommendedName>
        <fullName evidence="2">AB hydrolase-1 domain-containing protein</fullName>
    </recommendedName>
</protein>
<gene>
    <name evidence="3" type="ORF">DDE18_14025</name>
</gene>
<feature type="domain" description="AB hydrolase-1" evidence="2">
    <location>
        <begin position="23"/>
        <end position="265"/>
    </location>
</feature>
<dbReference type="InterPro" id="IPR050266">
    <property type="entry name" value="AB_hydrolase_sf"/>
</dbReference>
<dbReference type="GO" id="GO:0003824">
    <property type="term" value="F:catalytic activity"/>
    <property type="evidence" value="ECO:0007669"/>
    <property type="project" value="InterPro"/>
</dbReference>
<comment type="caution">
    <text evidence="3">The sequence shown here is derived from an EMBL/GenBank/DDBJ whole genome shotgun (WGS) entry which is preliminary data.</text>
</comment>
<feature type="region of interest" description="Disordered" evidence="1">
    <location>
        <begin position="299"/>
        <end position="318"/>
    </location>
</feature>